<comment type="caution">
    <text evidence="11">The sequence shown here is derived from an EMBL/GenBank/DDBJ whole genome shotgun (WGS) entry which is preliminary data.</text>
</comment>
<dbReference type="GO" id="GO:0005737">
    <property type="term" value="C:cytoplasm"/>
    <property type="evidence" value="ECO:0007669"/>
    <property type="project" value="UniProtKB-SubCell"/>
</dbReference>
<dbReference type="GO" id="GO:0002949">
    <property type="term" value="P:tRNA threonylcarbamoyladenosine modification"/>
    <property type="evidence" value="ECO:0007669"/>
    <property type="project" value="InterPro"/>
</dbReference>
<dbReference type="PANTHER" id="PTHR33540">
    <property type="entry name" value="TRNA THREONYLCARBAMOYLADENOSINE BIOSYNTHESIS PROTEIN TSAE"/>
    <property type="match status" value="1"/>
</dbReference>
<name>A0A2M8EQ74_9BACT</name>
<evidence type="ECO:0000256" key="5">
    <source>
        <dbReference type="ARBA" id="ARBA00022694"/>
    </source>
</evidence>
<keyword evidence="9" id="KW-0460">Magnesium</keyword>
<keyword evidence="4" id="KW-0963">Cytoplasm</keyword>
<evidence type="ECO:0000256" key="10">
    <source>
        <dbReference type="ARBA" id="ARBA00032441"/>
    </source>
</evidence>
<dbReference type="GO" id="GO:0016740">
    <property type="term" value="F:transferase activity"/>
    <property type="evidence" value="ECO:0007669"/>
    <property type="project" value="UniProtKB-KW"/>
</dbReference>
<evidence type="ECO:0000256" key="1">
    <source>
        <dbReference type="ARBA" id="ARBA00004496"/>
    </source>
</evidence>
<sequence length="138" mass="15495">MTYETHSEKETHELAARFAATLRGGELIELVGDLGSGKTTFVRGVAEALGCKVKVKSPTFTVMNEYPVDNDKIKKIVHADFYRFEDPAHLEALALGDYSDDDTVIFVEWPDIFGEGILTPTHTINFEFVDEITRKIEL</sequence>
<dbReference type="Proteomes" id="UP000230251">
    <property type="component" value="Unassembled WGS sequence"/>
</dbReference>
<dbReference type="PANTHER" id="PTHR33540:SF2">
    <property type="entry name" value="TRNA THREONYLCARBAMOYLADENOSINE BIOSYNTHESIS PROTEIN TSAE"/>
    <property type="match status" value="1"/>
</dbReference>
<dbReference type="Pfam" id="PF02367">
    <property type="entry name" value="TsaE"/>
    <property type="match status" value="1"/>
</dbReference>
<dbReference type="GO" id="GO:0005524">
    <property type="term" value="F:ATP binding"/>
    <property type="evidence" value="ECO:0007669"/>
    <property type="project" value="UniProtKB-KW"/>
</dbReference>
<evidence type="ECO:0000313" key="12">
    <source>
        <dbReference type="Proteomes" id="UP000230251"/>
    </source>
</evidence>
<gene>
    <name evidence="11" type="ORF">CO057_00500</name>
</gene>
<dbReference type="Gene3D" id="3.40.50.300">
    <property type="entry name" value="P-loop containing nucleotide triphosphate hydrolases"/>
    <property type="match status" value="1"/>
</dbReference>
<comment type="subcellular location">
    <subcellularLocation>
        <location evidence="1">Cytoplasm</location>
    </subcellularLocation>
</comment>
<evidence type="ECO:0000256" key="4">
    <source>
        <dbReference type="ARBA" id="ARBA00022490"/>
    </source>
</evidence>
<evidence type="ECO:0000256" key="8">
    <source>
        <dbReference type="ARBA" id="ARBA00022840"/>
    </source>
</evidence>
<dbReference type="InterPro" id="IPR003442">
    <property type="entry name" value="T6A_TsaE"/>
</dbReference>
<evidence type="ECO:0000256" key="6">
    <source>
        <dbReference type="ARBA" id="ARBA00022723"/>
    </source>
</evidence>
<evidence type="ECO:0000256" key="9">
    <source>
        <dbReference type="ARBA" id="ARBA00022842"/>
    </source>
</evidence>
<proteinExistence type="inferred from homology"/>
<evidence type="ECO:0000256" key="2">
    <source>
        <dbReference type="ARBA" id="ARBA00007599"/>
    </source>
</evidence>
<organism evidence="11 12">
    <name type="scientific">Candidatus Uhrbacteria bacterium CG_4_9_14_0_2_um_filter_41_50</name>
    <dbReference type="NCBI Taxonomy" id="1975031"/>
    <lineage>
        <taxon>Bacteria</taxon>
        <taxon>Candidatus Uhriibacteriota</taxon>
    </lineage>
</organism>
<accession>A0A2M8EQ74</accession>
<reference evidence="12" key="1">
    <citation type="submission" date="2017-09" db="EMBL/GenBank/DDBJ databases">
        <title>Depth-based differentiation of microbial function through sediment-hosted aquifers and enrichment of novel symbionts in the deep terrestrial subsurface.</title>
        <authorList>
            <person name="Probst A.J."/>
            <person name="Ladd B."/>
            <person name="Jarett J.K."/>
            <person name="Geller-Mcgrath D.E."/>
            <person name="Sieber C.M.K."/>
            <person name="Emerson J.B."/>
            <person name="Anantharaman K."/>
            <person name="Thomas B.C."/>
            <person name="Malmstrom R."/>
            <person name="Stieglmeier M."/>
            <person name="Klingl A."/>
            <person name="Woyke T."/>
            <person name="Ryan C.M."/>
            <person name="Banfield J.F."/>
        </authorList>
    </citation>
    <scope>NUCLEOTIDE SEQUENCE [LARGE SCALE GENOMIC DNA]</scope>
</reference>
<dbReference type="GO" id="GO:0046872">
    <property type="term" value="F:metal ion binding"/>
    <property type="evidence" value="ECO:0007669"/>
    <property type="project" value="UniProtKB-KW"/>
</dbReference>
<dbReference type="AlphaFoldDB" id="A0A2M8EQ74"/>
<dbReference type="EMBL" id="PFSI01000011">
    <property type="protein sequence ID" value="PJC24888.1"/>
    <property type="molecule type" value="Genomic_DNA"/>
</dbReference>
<evidence type="ECO:0000256" key="3">
    <source>
        <dbReference type="ARBA" id="ARBA00019010"/>
    </source>
</evidence>
<evidence type="ECO:0000256" key="7">
    <source>
        <dbReference type="ARBA" id="ARBA00022741"/>
    </source>
</evidence>
<dbReference type="InterPro" id="IPR027417">
    <property type="entry name" value="P-loop_NTPase"/>
</dbReference>
<dbReference type="SUPFAM" id="SSF52540">
    <property type="entry name" value="P-loop containing nucleoside triphosphate hydrolases"/>
    <property type="match status" value="1"/>
</dbReference>
<keyword evidence="8" id="KW-0067">ATP-binding</keyword>
<keyword evidence="7" id="KW-0547">Nucleotide-binding</keyword>
<keyword evidence="5" id="KW-0819">tRNA processing</keyword>
<protein>
    <recommendedName>
        <fullName evidence="3">tRNA threonylcarbamoyladenosine biosynthesis protein TsaE</fullName>
    </recommendedName>
    <alternativeName>
        <fullName evidence="10">t(6)A37 threonylcarbamoyladenosine biosynthesis protein TsaE</fullName>
    </alternativeName>
</protein>
<evidence type="ECO:0000313" key="11">
    <source>
        <dbReference type="EMBL" id="PJC24888.1"/>
    </source>
</evidence>
<keyword evidence="11" id="KW-0808">Transferase</keyword>
<dbReference type="NCBIfam" id="TIGR00150">
    <property type="entry name" value="T6A_YjeE"/>
    <property type="match status" value="1"/>
</dbReference>
<comment type="similarity">
    <text evidence="2">Belongs to the TsaE family.</text>
</comment>
<keyword evidence="6" id="KW-0479">Metal-binding</keyword>